<keyword evidence="3" id="KW-1185">Reference proteome</keyword>
<name>A0A0M4M513_9HYPH</name>
<keyword evidence="1" id="KW-0812">Transmembrane</keyword>
<protein>
    <submittedName>
        <fullName evidence="2">Putative fimbrial subunit PilA</fullName>
    </submittedName>
</protein>
<gene>
    <name evidence="2" type="ORF">PU02_0240</name>
</gene>
<sequence length="168" mass="18749">MINNKSPHSSNSSHKEIDALRQKIHPKDPEQEAALDPAVERVRKKLMYLMISFVSITLILILAVLAAIIYKILVPQSEKILKTPAHTDPHSIHKKIPQIAQYTIPLPKGAKIISQSLSETALVLRIIMPDGQTKLIVYNYYTGEILATFSTTTSKYSEDSSSKMLISP</sequence>
<dbReference type="PATRIC" id="fig|1318743.3.peg.250"/>
<proteinExistence type="predicted"/>
<evidence type="ECO:0000313" key="3">
    <source>
        <dbReference type="Proteomes" id="UP000057213"/>
    </source>
</evidence>
<dbReference type="KEGG" id="banc:PU02_0240"/>
<organism evidence="2 3">
    <name type="scientific">Bartonella ancashensis</name>
    <dbReference type="NCBI Taxonomy" id="1318743"/>
    <lineage>
        <taxon>Bacteria</taxon>
        <taxon>Pseudomonadati</taxon>
        <taxon>Pseudomonadota</taxon>
        <taxon>Alphaproteobacteria</taxon>
        <taxon>Hyphomicrobiales</taxon>
        <taxon>Bartonellaceae</taxon>
        <taxon>Bartonella</taxon>
    </lineage>
</organism>
<evidence type="ECO:0000256" key="1">
    <source>
        <dbReference type="SAM" id="Phobius"/>
    </source>
</evidence>
<keyword evidence="1" id="KW-0472">Membrane</keyword>
<feature type="transmembrane region" description="Helical" evidence="1">
    <location>
        <begin position="46"/>
        <end position="70"/>
    </location>
</feature>
<dbReference type="AlphaFoldDB" id="A0A0M4M513"/>
<reference evidence="2 3" key="1">
    <citation type="journal article" date="2015" name="Genome Announc.">
        <title>Complete Genome Sequence of Bartonella ancashensis Strain 20.00, Isolated from the Blood of a Patient with Verruga Peruana.</title>
        <authorList>
            <person name="Hang J."/>
            <person name="Mullins K.E."/>
            <person name="Clifford R.J."/>
            <person name="Onmus-Leone F."/>
            <person name="Yang Y."/>
            <person name="Jiang J."/>
            <person name="Leguia M."/>
            <person name="Kasper M.R."/>
            <person name="Maguina C."/>
            <person name="Lesho E.P."/>
            <person name="Jarman R.G."/>
            <person name="Richards A.L."/>
            <person name="Blazes D."/>
        </authorList>
    </citation>
    <scope>NUCLEOTIDE SEQUENCE [LARGE SCALE GENOMIC DNA]</scope>
    <source>
        <strain evidence="2 3">20.00</strain>
    </source>
</reference>
<evidence type="ECO:0000313" key="2">
    <source>
        <dbReference type="EMBL" id="ALE03054.1"/>
    </source>
</evidence>
<dbReference type="RefSeq" id="WP_053943726.1">
    <property type="nucleotide sequence ID" value="NZ_CP010401.1"/>
</dbReference>
<accession>A0A0M4M513</accession>
<keyword evidence="1" id="KW-1133">Transmembrane helix</keyword>
<dbReference type="Proteomes" id="UP000057213">
    <property type="component" value="Chromosome"/>
</dbReference>
<dbReference type="EMBL" id="CP010401">
    <property type="protein sequence ID" value="ALE03054.1"/>
    <property type="molecule type" value="Genomic_DNA"/>
</dbReference>